<dbReference type="EMBL" id="BAABIC010000015">
    <property type="protein sequence ID" value="GAA4700546.1"/>
    <property type="molecule type" value="Genomic_DNA"/>
</dbReference>
<comment type="caution">
    <text evidence="1">The sequence shown here is derived from an EMBL/GenBank/DDBJ whole genome shotgun (WGS) entry which is preliminary data.</text>
</comment>
<dbReference type="Proteomes" id="UP001500325">
    <property type="component" value="Unassembled WGS sequence"/>
</dbReference>
<dbReference type="SUPFAM" id="SSF51735">
    <property type="entry name" value="NAD(P)-binding Rossmann-fold domains"/>
    <property type="match status" value="1"/>
</dbReference>
<gene>
    <name evidence="1" type="ORF">GCM10023215_44170</name>
</gene>
<evidence type="ECO:0000313" key="1">
    <source>
        <dbReference type="EMBL" id="GAA4700546.1"/>
    </source>
</evidence>
<keyword evidence="2" id="KW-1185">Reference proteome</keyword>
<protein>
    <recommendedName>
        <fullName evidence="3">NmrA-like family protein</fullName>
    </recommendedName>
</protein>
<dbReference type="Gene3D" id="3.90.25.10">
    <property type="entry name" value="UDP-galactose 4-epimerase, domain 1"/>
    <property type="match status" value="1"/>
</dbReference>
<dbReference type="PANTHER" id="PTHR43162:SF1">
    <property type="entry name" value="PRESTALK A DIFFERENTIATION PROTEIN A"/>
    <property type="match status" value="1"/>
</dbReference>
<evidence type="ECO:0000313" key="2">
    <source>
        <dbReference type="Proteomes" id="UP001500325"/>
    </source>
</evidence>
<accession>A0ABP8X6G9</accession>
<evidence type="ECO:0008006" key="3">
    <source>
        <dbReference type="Google" id="ProtNLM"/>
    </source>
</evidence>
<reference evidence="2" key="1">
    <citation type="journal article" date="2019" name="Int. J. Syst. Evol. Microbiol.">
        <title>The Global Catalogue of Microorganisms (GCM) 10K type strain sequencing project: providing services to taxonomists for standard genome sequencing and annotation.</title>
        <authorList>
            <consortium name="The Broad Institute Genomics Platform"/>
            <consortium name="The Broad Institute Genome Sequencing Center for Infectious Disease"/>
            <person name="Wu L."/>
            <person name="Ma J."/>
        </authorList>
    </citation>
    <scope>NUCLEOTIDE SEQUENCE [LARGE SCALE GENOMIC DNA]</scope>
    <source>
        <strain evidence="2">JCM 18055</strain>
    </source>
</reference>
<dbReference type="InterPro" id="IPR051604">
    <property type="entry name" value="Ergot_Alk_Oxidoreductase"/>
</dbReference>
<dbReference type="RefSeq" id="WP_345382630.1">
    <property type="nucleotide sequence ID" value="NZ_BAABIC010000015.1"/>
</dbReference>
<name>A0ABP8X6G9_9PSEU</name>
<sequence length="158" mass="16626">MRQGDLTDPGFVRGAAAGAAAAFWLDVTPHIADDPVKESAALGEVFAEAAREVGRNVALSSVGAERRSGAGHIDGLARIEELLDATGVAVTHLRCGYFFTNLLMDVDGLRQGVLTGTRDPEDPMPWVDPRDVGEVAAARLLARTGRTGSSRACTVPRT</sequence>
<dbReference type="PANTHER" id="PTHR43162">
    <property type="match status" value="1"/>
</dbReference>
<organism evidence="1 2">
    <name type="scientific">Pseudonocardia yuanmonensis</name>
    <dbReference type="NCBI Taxonomy" id="1095914"/>
    <lineage>
        <taxon>Bacteria</taxon>
        <taxon>Bacillati</taxon>
        <taxon>Actinomycetota</taxon>
        <taxon>Actinomycetes</taxon>
        <taxon>Pseudonocardiales</taxon>
        <taxon>Pseudonocardiaceae</taxon>
        <taxon>Pseudonocardia</taxon>
    </lineage>
</organism>
<proteinExistence type="predicted"/>
<dbReference type="InterPro" id="IPR036291">
    <property type="entry name" value="NAD(P)-bd_dom_sf"/>
</dbReference>
<dbReference type="Gene3D" id="3.40.50.720">
    <property type="entry name" value="NAD(P)-binding Rossmann-like Domain"/>
    <property type="match status" value="1"/>
</dbReference>